<proteinExistence type="predicted"/>
<dbReference type="InParanoid" id="A0A1Y2H140"/>
<keyword evidence="2" id="KW-1185">Reference proteome</keyword>
<evidence type="ECO:0000313" key="2">
    <source>
        <dbReference type="Proteomes" id="UP000193648"/>
    </source>
</evidence>
<dbReference type="Proteomes" id="UP000193648">
    <property type="component" value="Unassembled WGS sequence"/>
</dbReference>
<dbReference type="GeneID" id="33564472"/>
<organism evidence="1 2">
    <name type="scientific">Lobosporangium transversale</name>
    <dbReference type="NCBI Taxonomy" id="64571"/>
    <lineage>
        <taxon>Eukaryota</taxon>
        <taxon>Fungi</taxon>
        <taxon>Fungi incertae sedis</taxon>
        <taxon>Mucoromycota</taxon>
        <taxon>Mortierellomycotina</taxon>
        <taxon>Mortierellomycetes</taxon>
        <taxon>Mortierellales</taxon>
        <taxon>Mortierellaceae</taxon>
        <taxon>Lobosporangium</taxon>
    </lineage>
</organism>
<reference evidence="1 2" key="1">
    <citation type="submission" date="2016-07" db="EMBL/GenBank/DDBJ databases">
        <title>Pervasive Adenine N6-methylation of Active Genes in Fungi.</title>
        <authorList>
            <consortium name="DOE Joint Genome Institute"/>
            <person name="Mondo S.J."/>
            <person name="Dannebaum R.O."/>
            <person name="Kuo R.C."/>
            <person name="Labutti K."/>
            <person name="Haridas S."/>
            <person name="Kuo A."/>
            <person name="Salamov A."/>
            <person name="Ahrendt S.R."/>
            <person name="Lipzen A."/>
            <person name="Sullivan W."/>
            <person name="Andreopoulos W.B."/>
            <person name="Clum A."/>
            <person name="Lindquist E."/>
            <person name="Daum C."/>
            <person name="Ramamoorthy G.K."/>
            <person name="Gryganskyi A."/>
            <person name="Culley D."/>
            <person name="Magnuson J.K."/>
            <person name="James T.Y."/>
            <person name="O'Malley M.A."/>
            <person name="Stajich J.E."/>
            <person name="Spatafora J.W."/>
            <person name="Visel A."/>
            <person name="Grigoriev I.V."/>
        </authorList>
    </citation>
    <scope>NUCLEOTIDE SEQUENCE [LARGE SCALE GENOMIC DNA]</scope>
    <source>
        <strain evidence="1 2">NRRL 3116</strain>
    </source>
</reference>
<dbReference type="RefSeq" id="XP_021885953.1">
    <property type="nucleotide sequence ID" value="XM_022022628.1"/>
</dbReference>
<sequence length="53" mass="6136">MLTWTVLRLMSRNWVSMMPSVQPHRQGPYQGGLLVKMRSWVNAATMMTLLCRA</sequence>
<dbReference type="EMBL" id="MCFF01000002">
    <property type="protein sequence ID" value="ORZ28268.1"/>
    <property type="molecule type" value="Genomic_DNA"/>
</dbReference>
<accession>A0A1Y2H140</accession>
<evidence type="ECO:0000313" key="1">
    <source>
        <dbReference type="EMBL" id="ORZ28268.1"/>
    </source>
</evidence>
<protein>
    <submittedName>
        <fullName evidence="1">Uncharacterized protein</fullName>
    </submittedName>
</protein>
<gene>
    <name evidence="1" type="ORF">BCR41DRAFT_344942</name>
</gene>
<comment type="caution">
    <text evidence="1">The sequence shown here is derived from an EMBL/GenBank/DDBJ whole genome shotgun (WGS) entry which is preliminary data.</text>
</comment>
<name>A0A1Y2H140_9FUNG</name>
<dbReference type="AlphaFoldDB" id="A0A1Y2H140"/>